<dbReference type="GO" id="GO:0005829">
    <property type="term" value="C:cytosol"/>
    <property type="evidence" value="ECO:0007669"/>
    <property type="project" value="TreeGrafter"/>
</dbReference>
<evidence type="ECO:0000259" key="1">
    <source>
        <dbReference type="PROSITE" id="PS51278"/>
    </source>
</evidence>
<dbReference type="Gene3D" id="3.60.20.10">
    <property type="entry name" value="Glutamine Phosphoribosylpyrophosphate, subunit 1, domain 1"/>
    <property type="match status" value="1"/>
</dbReference>
<dbReference type="EMBL" id="UINC01071059">
    <property type="protein sequence ID" value="SVC05685.1"/>
    <property type="molecule type" value="Genomic_DNA"/>
</dbReference>
<evidence type="ECO:0000313" key="2">
    <source>
        <dbReference type="EMBL" id="SVC05685.1"/>
    </source>
</evidence>
<feature type="domain" description="Glutamine amidotransferase type-2" evidence="1">
    <location>
        <begin position="2"/>
        <end position="61"/>
    </location>
</feature>
<dbReference type="AlphaFoldDB" id="A0A382J298"/>
<feature type="non-terminal residue" evidence="2">
    <location>
        <position position="61"/>
    </location>
</feature>
<accession>A0A382J298</accession>
<sequence length="61" mass="6724">MCGINGVIYKNQKSNLSEINNMNIAIKHRGPDDDGLFAFENVALGHVRLSILDLSKKGKQP</sequence>
<protein>
    <recommendedName>
        <fullName evidence="1">Glutamine amidotransferase type-2 domain-containing protein</fullName>
    </recommendedName>
</protein>
<gene>
    <name evidence="2" type="ORF">METZ01_LOCUS258539</name>
</gene>
<organism evidence="2">
    <name type="scientific">marine metagenome</name>
    <dbReference type="NCBI Taxonomy" id="408172"/>
    <lineage>
        <taxon>unclassified sequences</taxon>
        <taxon>metagenomes</taxon>
        <taxon>ecological metagenomes</taxon>
    </lineage>
</organism>
<name>A0A382J298_9ZZZZ</name>
<reference evidence="2" key="1">
    <citation type="submission" date="2018-05" db="EMBL/GenBank/DDBJ databases">
        <authorList>
            <person name="Lanie J.A."/>
            <person name="Ng W.-L."/>
            <person name="Kazmierczak K.M."/>
            <person name="Andrzejewski T.M."/>
            <person name="Davidsen T.M."/>
            <person name="Wayne K.J."/>
            <person name="Tettelin H."/>
            <person name="Glass J.I."/>
            <person name="Rusch D."/>
            <person name="Podicherti R."/>
            <person name="Tsui H.-C.T."/>
            <person name="Winkler M.E."/>
        </authorList>
    </citation>
    <scope>NUCLEOTIDE SEQUENCE</scope>
</reference>
<dbReference type="PANTHER" id="PTHR43284">
    <property type="entry name" value="ASPARAGINE SYNTHETASE (GLUTAMINE-HYDROLYZING)"/>
    <property type="match status" value="1"/>
</dbReference>
<dbReference type="SUPFAM" id="SSF56235">
    <property type="entry name" value="N-terminal nucleophile aminohydrolases (Ntn hydrolases)"/>
    <property type="match status" value="1"/>
</dbReference>
<proteinExistence type="predicted"/>
<dbReference type="InterPro" id="IPR029055">
    <property type="entry name" value="Ntn_hydrolases_N"/>
</dbReference>
<dbReference type="PANTHER" id="PTHR43284:SF1">
    <property type="entry name" value="ASPARAGINE SYNTHETASE"/>
    <property type="match status" value="1"/>
</dbReference>
<dbReference type="PROSITE" id="PS51278">
    <property type="entry name" value="GATASE_TYPE_2"/>
    <property type="match status" value="1"/>
</dbReference>
<dbReference type="InterPro" id="IPR051786">
    <property type="entry name" value="ASN_synthetase/amidase"/>
</dbReference>
<dbReference type="InterPro" id="IPR017932">
    <property type="entry name" value="GATase_2_dom"/>
</dbReference>